<dbReference type="STRING" id="93625.A0A409XUK1"/>
<dbReference type="OrthoDB" id="7464126at2759"/>
<accession>A0A409XUK1</accession>
<dbReference type="PANTHER" id="PTHR10039:SF16">
    <property type="entry name" value="GPI INOSITOL-DEACYLASE"/>
    <property type="match status" value="1"/>
</dbReference>
<evidence type="ECO:0000256" key="1">
    <source>
        <dbReference type="ARBA" id="ARBA00022737"/>
    </source>
</evidence>
<evidence type="ECO:0000259" key="3">
    <source>
        <dbReference type="Pfam" id="PF22939"/>
    </source>
</evidence>
<dbReference type="InParanoid" id="A0A409XUK1"/>
<keyword evidence="6" id="KW-1185">Reference proteome</keyword>
<dbReference type="PANTHER" id="PTHR10039">
    <property type="entry name" value="AMELOGENIN"/>
    <property type="match status" value="1"/>
</dbReference>
<dbReference type="InterPro" id="IPR002110">
    <property type="entry name" value="Ankyrin_rpt"/>
</dbReference>
<feature type="repeat" description="ANK" evidence="2">
    <location>
        <begin position="879"/>
        <end position="911"/>
    </location>
</feature>
<dbReference type="SUPFAM" id="SSF48403">
    <property type="entry name" value="Ankyrin repeat"/>
    <property type="match status" value="1"/>
</dbReference>
<sequence length="1051" mass="118159">MSPDNPLNLLCATLANVEVEGTLKGRERSRFYVQLDIDDRKAVISAKIKCSVSGLRWEWTSGNEIMNIDLDQCLLLDSISWFAPSSKIKIAIYQYHMLICNKCVGRLGRTQVVDMIANGASNIHLFLHASFDLTSESGLAVPLRMKIALCPAPKSDDDIENLLQEVDNSISKLKNRESVLGTASSIGQALQLIKAIMNNFSQIHPVLNASWVVISGVYKILQDTDVQDEVIRELANTLREMLGTAAAVPDLPQIPNTDSVIEEISRQSLQVASLIHEYANLSFLKRTAKIQLSGDLKSRILQCQTKCTSLQMKLAIRIDINAHARATQIGMVLLMLHVIKDDVLATKIHKWLSASDSSKNLNEADEKHQDGTCLWFFKGKQFLGWQETPGLLWIKGKLIKTLSDKKPCLVVAYFFFDGRDSQSALQLHENLIRSLIIQFSHHYGGLPESLESLYKHCGEHHQPSVNQLQKVLQDILNQFCHAYIIIDALDECIDHAKTLDWIFKLIVNFNQLVTNIHILVTSRPEQDIEKKFNQLSLTVIDIAEATRQDIIDVLKVEMNLKFREYSQKTQDEIKTQLNERADGSFRWMALQLQELAKCYSEDAAIKQLARLPDGLNGIYDQILEAIDKRYHDETLIFLQWLAFSMRPMKIVELADTVTVDFDGQNGPVCNIKKRYNNPYDLLKRCSSLVIESNGVIKLSHFSVKEYLLSTVNKDFKINKEISHSKIAEISIVYLLQFNSVEFLTENMLESFPLAGYAAQHWIDHLRLGTMNSMLYQSVLSLFTLESAFTNWIKILNIDVLQKNTQDFALDREKFQSPLYYASLSGMEQVLKHLIEQKKDINIQREPYDNALQAACHEGHEVIVKLLLEDGADINAQERQYGNVLQATCYQGHEALVKLLLEDGADVNAQGGEYGNALQAASYQGYEVIVKLLLEHGADVNAQGGQYGNALQAACYQGYEVIVKLLLEHGADVNAQEEQYGNALQAACYQGHKAVIKLLLKYRADVNAVGGEYGSALHTASARGHKEVIMLLQEKLAQYTSSIIGVVSDSGI</sequence>
<feature type="repeat" description="ANK" evidence="2">
    <location>
        <begin position="978"/>
        <end position="1010"/>
    </location>
</feature>
<feature type="repeat" description="ANK" evidence="2">
    <location>
        <begin position="945"/>
        <end position="977"/>
    </location>
</feature>
<evidence type="ECO:0000259" key="4">
    <source>
        <dbReference type="Pfam" id="PF24883"/>
    </source>
</evidence>
<dbReference type="AlphaFoldDB" id="A0A409XUK1"/>
<name>A0A409XUK1_PSICY</name>
<comment type="caution">
    <text evidence="5">The sequence shown here is derived from an EMBL/GenBank/DDBJ whole genome shotgun (WGS) entry which is preliminary data.</text>
</comment>
<dbReference type="PROSITE" id="PS50297">
    <property type="entry name" value="ANK_REP_REGION"/>
    <property type="match status" value="3"/>
</dbReference>
<feature type="repeat" description="ANK" evidence="2">
    <location>
        <begin position="846"/>
        <end position="878"/>
    </location>
</feature>
<gene>
    <name evidence="5" type="ORF">CVT25_013768</name>
</gene>
<feature type="repeat" description="ANK" evidence="2">
    <location>
        <begin position="912"/>
        <end position="944"/>
    </location>
</feature>
<dbReference type="InterPro" id="IPR056884">
    <property type="entry name" value="NPHP3-like_N"/>
</dbReference>
<dbReference type="Pfam" id="PF13637">
    <property type="entry name" value="Ank_4"/>
    <property type="match status" value="1"/>
</dbReference>
<organism evidence="5 6">
    <name type="scientific">Psilocybe cyanescens</name>
    <dbReference type="NCBI Taxonomy" id="93625"/>
    <lineage>
        <taxon>Eukaryota</taxon>
        <taxon>Fungi</taxon>
        <taxon>Dikarya</taxon>
        <taxon>Basidiomycota</taxon>
        <taxon>Agaricomycotina</taxon>
        <taxon>Agaricomycetes</taxon>
        <taxon>Agaricomycetidae</taxon>
        <taxon>Agaricales</taxon>
        <taxon>Agaricineae</taxon>
        <taxon>Strophariaceae</taxon>
        <taxon>Psilocybe</taxon>
    </lineage>
</organism>
<dbReference type="Gene3D" id="1.25.40.20">
    <property type="entry name" value="Ankyrin repeat-containing domain"/>
    <property type="match status" value="1"/>
</dbReference>
<feature type="repeat" description="ANK" evidence="2">
    <location>
        <begin position="813"/>
        <end position="845"/>
    </location>
</feature>
<dbReference type="Pfam" id="PF24883">
    <property type="entry name" value="NPHP3_N"/>
    <property type="match status" value="1"/>
</dbReference>
<evidence type="ECO:0000313" key="6">
    <source>
        <dbReference type="Proteomes" id="UP000283269"/>
    </source>
</evidence>
<dbReference type="InterPro" id="IPR054471">
    <property type="entry name" value="GPIID_WHD"/>
</dbReference>
<dbReference type="Proteomes" id="UP000283269">
    <property type="component" value="Unassembled WGS sequence"/>
</dbReference>
<evidence type="ECO:0000256" key="2">
    <source>
        <dbReference type="PROSITE-ProRule" id="PRU00023"/>
    </source>
</evidence>
<evidence type="ECO:0000313" key="5">
    <source>
        <dbReference type="EMBL" id="PPQ94485.1"/>
    </source>
</evidence>
<dbReference type="Pfam" id="PF22939">
    <property type="entry name" value="WHD_GPIID"/>
    <property type="match status" value="1"/>
</dbReference>
<dbReference type="PROSITE" id="PS50088">
    <property type="entry name" value="ANK_REPEAT"/>
    <property type="match status" value="6"/>
</dbReference>
<dbReference type="PRINTS" id="PR01415">
    <property type="entry name" value="ANKYRIN"/>
</dbReference>
<reference evidence="5 6" key="1">
    <citation type="journal article" date="2018" name="Evol. Lett.">
        <title>Horizontal gene cluster transfer increased hallucinogenic mushroom diversity.</title>
        <authorList>
            <person name="Reynolds H.T."/>
            <person name="Vijayakumar V."/>
            <person name="Gluck-Thaler E."/>
            <person name="Korotkin H.B."/>
            <person name="Matheny P.B."/>
            <person name="Slot J.C."/>
        </authorList>
    </citation>
    <scope>NUCLEOTIDE SEQUENCE [LARGE SCALE GENOMIC DNA]</scope>
    <source>
        <strain evidence="5 6">2631</strain>
    </source>
</reference>
<protein>
    <submittedName>
        <fullName evidence="5">Uncharacterized protein</fullName>
    </submittedName>
</protein>
<dbReference type="InterPro" id="IPR036770">
    <property type="entry name" value="Ankyrin_rpt-contain_sf"/>
</dbReference>
<keyword evidence="2" id="KW-0040">ANK repeat</keyword>
<dbReference type="Pfam" id="PF12796">
    <property type="entry name" value="Ank_2"/>
    <property type="match status" value="1"/>
</dbReference>
<dbReference type="SMART" id="SM00248">
    <property type="entry name" value="ANK"/>
    <property type="match status" value="7"/>
</dbReference>
<feature type="domain" description="GPI inositol-deacylase winged helix" evidence="3">
    <location>
        <begin position="636"/>
        <end position="717"/>
    </location>
</feature>
<proteinExistence type="predicted"/>
<dbReference type="Pfam" id="PF00023">
    <property type="entry name" value="Ank"/>
    <property type="match status" value="1"/>
</dbReference>
<keyword evidence="1" id="KW-0677">Repeat</keyword>
<feature type="domain" description="Nephrocystin 3-like N-terminal" evidence="4">
    <location>
        <begin position="371"/>
        <end position="523"/>
    </location>
</feature>
<dbReference type="EMBL" id="NHYD01000330">
    <property type="protein sequence ID" value="PPQ94485.1"/>
    <property type="molecule type" value="Genomic_DNA"/>
</dbReference>